<gene>
    <name evidence="2" type="ORF">AMAG_19006</name>
</gene>
<dbReference type="EMBL" id="GG745342">
    <property type="protein sequence ID" value="KNE63473.1"/>
    <property type="molecule type" value="Genomic_DNA"/>
</dbReference>
<feature type="region of interest" description="Disordered" evidence="1">
    <location>
        <begin position="12"/>
        <end position="169"/>
    </location>
</feature>
<evidence type="ECO:0000313" key="3">
    <source>
        <dbReference type="Proteomes" id="UP000054350"/>
    </source>
</evidence>
<reference evidence="3" key="2">
    <citation type="submission" date="2009-11" db="EMBL/GenBank/DDBJ databases">
        <title>The Genome Sequence of Allomyces macrogynus strain ATCC 38327.</title>
        <authorList>
            <consortium name="The Broad Institute Genome Sequencing Platform"/>
            <person name="Russ C."/>
            <person name="Cuomo C."/>
            <person name="Shea T."/>
            <person name="Young S.K."/>
            <person name="Zeng Q."/>
            <person name="Koehrsen M."/>
            <person name="Haas B."/>
            <person name="Borodovsky M."/>
            <person name="Guigo R."/>
            <person name="Alvarado L."/>
            <person name="Berlin A."/>
            <person name="Borenstein D."/>
            <person name="Chen Z."/>
            <person name="Engels R."/>
            <person name="Freedman E."/>
            <person name="Gellesch M."/>
            <person name="Goldberg J."/>
            <person name="Griggs A."/>
            <person name="Gujja S."/>
            <person name="Heiman D."/>
            <person name="Hepburn T."/>
            <person name="Howarth C."/>
            <person name="Jen D."/>
            <person name="Larson L."/>
            <person name="Lewis B."/>
            <person name="Mehta T."/>
            <person name="Park D."/>
            <person name="Pearson M."/>
            <person name="Roberts A."/>
            <person name="Saif S."/>
            <person name="Shenoy N."/>
            <person name="Sisk P."/>
            <person name="Stolte C."/>
            <person name="Sykes S."/>
            <person name="Walk T."/>
            <person name="White J."/>
            <person name="Yandava C."/>
            <person name="Burger G."/>
            <person name="Gray M.W."/>
            <person name="Holland P.W.H."/>
            <person name="King N."/>
            <person name="Lang F.B.F."/>
            <person name="Roger A.J."/>
            <person name="Ruiz-Trillo I."/>
            <person name="Lander E."/>
            <person name="Nusbaum C."/>
        </authorList>
    </citation>
    <scope>NUCLEOTIDE SEQUENCE [LARGE SCALE GENOMIC DNA]</scope>
    <source>
        <strain evidence="3">ATCC 38327</strain>
    </source>
</reference>
<protein>
    <submittedName>
        <fullName evidence="2">Uncharacterized protein</fullName>
    </submittedName>
</protein>
<organism evidence="2 3">
    <name type="scientific">Allomyces macrogynus (strain ATCC 38327)</name>
    <name type="common">Allomyces javanicus var. macrogynus</name>
    <dbReference type="NCBI Taxonomy" id="578462"/>
    <lineage>
        <taxon>Eukaryota</taxon>
        <taxon>Fungi</taxon>
        <taxon>Fungi incertae sedis</taxon>
        <taxon>Blastocladiomycota</taxon>
        <taxon>Blastocladiomycetes</taxon>
        <taxon>Blastocladiales</taxon>
        <taxon>Blastocladiaceae</taxon>
        <taxon>Allomyces</taxon>
    </lineage>
</organism>
<feature type="compositionally biased region" description="Acidic residues" evidence="1">
    <location>
        <begin position="140"/>
        <end position="154"/>
    </location>
</feature>
<accession>A0A0L0SM04</accession>
<dbReference type="AlphaFoldDB" id="A0A0L0SM04"/>
<reference evidence="2 3" key="1">
    <citation type="submission" date="2009-11" db="EMBL/GenBank/DDBJ databases">
        <title>Annotation of Allomyces macrogynus ATCC 38327.</title>
        <authorList>
            <consortium name="The Broad Institute Genome Sequencing Platform"/>
            <person name="Russ C."/>
            <person name="Cuomo C."/>
            <person name="Burger G."/>
            <person name="Gray M.W."/>
            <person name="Holland P.W.H."/>
            <person name="King N."/>
            <person name="Lang F.B.F."/>
            <person name="Roger A.J."/>
            <person name="Ruiz-Trillo I."/>
            <person name="Young S.K."/>
            <person name="Zeng Q."/>
            <person name="Gargeya S."/>
            <person name="Fitzgerald M."/>
            <person name="Haas B."/>
            <person name="Abouelleil A."/>
            <person name="Alvarado L."/>
            <person name="Arachchi H.M."/>
            <person name="Berlin A."/>
            <person name="Chapman S.B."/>
            <person name="Gearin G."/>
            <person name="Goldberg J."/>
            <person name="Griggs A."/>
            <person name="Gujja S."/>
            <person name="Hansen M."/>
            <person name="Heiman D."/>
            <person name="Howarth C."/>
            <person name="Larimer J."/>
            <person name="Lui A."/>
            <person name="MacDonald P.J.P."/>
            <person name="McCowen C."/>
            <person name="Montmayeur A."/>
            <person name="Murphy C."/>
            <person name="Neiman D."/>
            <person name="Pearson M."/>
            <person name="Priest M."/>
            <person name="Roberts A."/>
            <person name="Saif S."/>
            <person name="Shea T."/>
            <person name="Sisk P."/>
            <person name="Stolte C."/>
            <person name="Sykes S."/>
            <person name="Wortman J."/>
            <person name="Nusbaum C."/>
            <person name="Birren B."/>
        </authorList>
    </citation>
    <scope>NUCLEOTIDE SEQUENCE [LARGE SCALE GENOMIC DNA]</scope>
    <source>
        <strain evidence="2 3">ATCC 38327</strain>
    </source>
</reference>
<evidence type="ECO:0000313" key="2">
    <source>
        <dbReference type="EMBL" id="KNE63473.1"/>
    </source>
</evidence>
<dbReference type="VEuPathDB" id="FungiDB:AMAG_19006"/>
<keyword evidence="3" id="KW-1185">Reference proteome</keyword>
<name>A0A0L0SM04_ALLM3</name>
<proteinExistence type="predicted"/>
<sequence>MYDSCLDVAIAGGGGGKAHSEQGGETKAKGSRTTCRRSTRVRITGPSTDDHGAAADDEYAHEDGVAAEHAAGAGTVSVQHAGEDHGGAFDSESAKAEAAARDHTRGAAKADSGLTHVMDDGHIMAGPEMSTFRAASADEPAAEDQDEAKDDESDSAVTKGMKATAQSVEDVRRQMLRFFKGKPPGASAAESA</sequence>
<dbReference type="Proteomes" id="UP000054350">
    <property type="component" value="Unassembled WGS sequence"/>
</dbReference>
<feature type="compositionally biased region" description="Basic and acidic residues" evidence="1">
    <location>
        <begin position="81"/>
        <end position="105"/>
    </location>
</feature>
<feature type="compositionally biased region" description="Basic and acidic residues" evidence="1">
    <location>
        <begin position="18"/>
        <end position="28"/>
    </location>
</feature>
<evidence type="ECO:0000256" key="1">
    <source>
        <dbReference type="SAM" id="MobiDB-lite"/>
    </source>
</evidence>